<evidence type="ECO:0000313" key="2">
    <source>
        <dbReference type="EMBL" id="MEQ2169261.1"/>
    </source>
</evidence>
<gene>
    <name evidence="2" type="ORF">GOODEAATRI_023270</name>
</gene>
<accession>A0ABV0NCX1</accession>
<evidence type="ECO:0000313" key="3">
    <source>
        <dbReference type="Proteomes" id="UP001476798"/>
    </source>
</evidence>
<proteinExistence type="predicted"/>
<feature type="transmembrane region" description="Helical" evidence="1">
    <location>
        <begin position="12"/>
        <end position="32"/>
    </location>
</feature>
<reference evidence="2 3" key="1">
    <citation type="submission" date="2021-06" db="EMBL/GenBank/DDBJ databases">
        <authorList>
            <person name="Palmer J.M."/>
        </authorList>
    </citation>
    <scope>NUCLEOTIDE SEQUENCE [LARGE SCALE GENOMIC DNA]</scope>
    <source>
        <strain evidence="2 3">GA_2019</strain>
        <tissue evidence="2">Muscle</tissue>
    </source>
</reference>
<organism evidence="2 3">
    <name type="scientific">Goodea atripinnis</name>
    <dbReference type="NCBI Taxonomy" id="208336"/>
    <lineage>
        <taxon>Eukaryota</taxon>
        <taxon>Metazoa</taxon>
        <taxon>Chordata</taxon>
        <taxon>Craniata</taxon>
        <taxon>Vertebrata</taxon>
        <taxon>Euteleostomi</taxon>
        <taxon>Actinopterygii</taxon>
        <taxon>Neopterygii</taxon>
        <taxon>Teleostei</taxon>
        <taxon>Neoteleostei</taxon>
        <taxon>Acanthomorphata</taxon>
        <taxon>Ovalentaria</taxon>
        <taxon>Atherinomorphae</taxon>
        <taxon>Cyprinodontiformes</taxon>
        <taxon>Goodeidae</taxon>
        <taxon>Goodea</taxon>
    </lineage>
</organism>
<dbReference type="EMBL" id="JAHRIO010032466">
    <property type="protein sequence ID" value="MEQ2169261.1"/>
    <property type="molecule type" value="Genomic_DNA"/>
</dbReference>
<dbReference type="Proteomes" id="UP001476798">
    <property type="component" value="Unassembled WGS sequence"/>
</dbReference>
<evidence type="ECO:0000256" key="1">
    <source>
        <dbReference type="SAM" id="Phobius"/>
    </source>
</evidence>
<keyword evidence="1" id="KW-1133">Transmembrane helix</keyword>
<sequence>MRLTLSTDLGIGIVTIKASTIFPMVCFGPIVMSRRPQEPVSKKLMFCFTYTGIATRLKQETDEQEAS</sequence>
<keyword evidence="1" id="KW-0812">Transmembrane</keyword>
<keyword evidence="3" id="KW-1185">Reference proteome</keyword>
<name>A0ABV0NCX1_9TELE</name>
<protein>
    <submittedName>
        <fullName evidence="2">Uncharacterized protein</fullName>
    </submittedName>
</protein>
<keyword evidence="1" id="KW-0472">Membrane</keyword>
<feature type="non-terminal residue" evidence="2">
    <location>
        <position position="67"/>
    </location>
</feature>
<comment type="caution">
    <text evidence="2">The sequence shown here is derived from an EMBL/GenBank/DDBJ whole genome shotgun (WGS) entry which is preliminary data.</text>
</comment>